<name>A0A382UWF2_9ZZZZ</name>
<gene>
    <name evidence="1" type="ORF">METZ01_LOCUS391341</name>
</gene>
<reference evidence="1" key="1">
    <citation type="submission" date="2018-05" db="EMBL/GenBank/DDBJ databases">
        <authorList>
            <person name="Lanie J.A."/>
            <person name="Ng W.-L."/>
            <person name="Kazmierczak K.M."/>
            <person name="Andrzejewski T.M."/>
            <person name="Davidsen T.M."/>
            <person name="Wayne K.J."/>
            <person name="Tettelin H."/>
            <person name="Glass J.I."/>
            <person name="Rusch D."/>
            <person name="Podicherti R."/>
            <person name="Tsui H.-C.T."/>
            <person name="Winkler M.E."/>
        </authorList>
    </citation>
    <scope>NUCLEOTIDE SEQUENCE</scope>
</reference>
<evidence type="ECO:0000313" key="1">
    <source>
        <dbReference type="EMBL" id="SVD38487.1"/>
    </source>
</evidence>
<evidence type="ECO:0008006" key="2">
    <source>
        <dbReference type="Google" id="ProtNLM"/>
    </source>
</evidence>
<protein>
    <recommendedName>
        <fullName evidence="2">ABM domain-containing protein</fullName>
    </recommendedName>
</protein>
<organism evidence="1">
    <name type="scientific">marine metagenome</name>
    <dbReference type="NCBI Taxonomy" id="408172"/>
    <lineage>
        <taxon>unclassified sequences</taxon>
        <taxon>metagenomes</taxon>
        <taxon>ecological metagenomes</taxon>
    </lineage>
</organism>
<dbReference type="EMBL" id="UINC01147266">
    <property type="protein sequence ID" value="SVD38487.1"/>
    <property type="molecule type" value="Genomic_DNA"/>
</dbReference>
<sequence length="208" mass="22740">MSYYFSIYRRPKQGNFIKVRDAAIASRNQMPNRGFVTQTISNPAATQNSNMIVSTTIFESAADMDKVLDYSDSNDEITKRIEAVDTLCETSGSVVGHILQPATPPEGFSPKICVRDMVVAGDGNLASLIEVLSDFAQEDWGVPKAVSISVPLGAMNSNQVRATGFFESMADFEIARGNMVQSSLVPKIIDLRAAPHTRIVSRILSFTR</sequence>
<accession>A0A382UWF2</accession>
<proteinExistence type="predicted"/>
<dbReference type="AlphaFoldDB" id="A0A382UWF2"/>